<dbReference type="GO" id="GO:0061621">
    <property type="term" value="P:canonical glycolysis"/>
    <property type="evidence" value="ECO:0007669"/>
    <property type="project" value="TreeGrafter"/>
</dbReference>
<evidence type="ECO:0000313" key="16">
    <source>
        <dbReference type="EMBL" id="NKE71971.1"/>
    </source>
</evidence>
<dbReference type="GO" id="GO:0042802">
    <property type="term" value="F:identical protein binding"/>
    <property type="evidence" value="ECO:0007669"/>
    <property type="project" value="TreeGrafter"/>
</dbReference>
<dbReference type="PANTHER" id="PTHR13697:SF4">
    <property type="entry name" value="ATP-DEPENDENT 6-PHOSPHOFRUCTOKINASE"/>
    <property type="match status" value="1"/>
</dbReference>
<dbReference type="InterPro" id="IPR022953">
    <property type="entry name" value="ATP_PFK"/>
</dbReference>
<dbReference type="Pfam" id="PF00300">
    <property type="entry name" value="His_Phos_1"/>
    <property type="match status" value="1"/>
</dbReference>
<dbReference type="GO" id="GO:0005945">
    <property type="term" value="C:6-phosphofructokinase complex"/>
    <property type="evidence" value="ECO:0007669"/>
    <property type="project" value="TreeGrafter"/>
</dbReference>
<dbReference type="InterPro" id="IPR000023">
    <property type="entry name" value="Phosphofructokinase_dom"/>
</dbReference>
<dbReference type="GO" id="GO:0030388">
    <property type="term" value="P:fructose 1,6-bisphosphate metabolic process"/>
    <property type="evidence" value="ECO:0007669"/>
    <property type="project" value="TreeGrafter"/>
</dbReference>
<dbReference type="GO" id="GO:0006002">
    <property type="term" value="P:fructose 6-phosphate metabolic process"/>
    <property type="evidence" value="ECO:0007669"/>
    <property type="project" value="InterPro"/>
</dbReference>
<organism evidence="16 17">
    <name type="scientific">Candidatus Manganitrophus noduliformans</name>
    <dbReference type="NCBI Taxonomy" id="2606439"/>
    <lineage>
        <taxon>Bacteria</taxon>
        <taxon>Pseudomonadati</taxon>
        <taxon>Nitrospirota</taxon>
        <taxon>Nitrospiria</taxon>
        <taxon>Candidatus Troglogloeales</taxon>
        <taxon>Candidatus Manganitrophaceae</taxon>
        <taxon>Candidatus Manganitrophus</taxon>
    </lineage>
</organism>
<dbReference type="Proteomes" id="UP000534783">
    <property type="component" value="Unassembled WGS sequence"/>
</dbReference>
<proteinExistence type="inferred from homology"/>
<evidence type="ECO:0000256" key="1">
    <source>
        <dbReference type="ARBA" id="ARBA00001946"/>
    </source>
</evidence>
<keyword evidence="5" id="KW-0963">Cytoplasm</keyword>
<dbReference type="EMBL" id="VTOW01000003">
    <property type="protein sequence ID" value="NKE71971.1"/>
    <property type="molecule type" value="Genomic_DNA"/>
</dbReference>
<keyword evidence="9" id="KW-0418">Kinase</keyword>
<dbReference type="Gene3D" id="3.40.50.1240">
    <property type="entry name" value="Phosphoglycerate mutase-like"/>
    <property type="match status" value="1"/>
</dbReference>
<evidence type="ECO:0000256" key="12">
    <source>
        <dbReference type="ARBA" id="ARBA00023152"/>
    </source>
</evidence>
<dbReference type="Gene3D" id="3.40.50.460">
    <property type="entry name" value="Phosphofructokinase domain"/>
    <property type="match status" value="1"/>
</dbReference>
<accession>A0A7X6DRD0</accession>
<dbReference type="SUPFAM" id="SSF53254">
    <property type="entry name" value="Phosphoglycerate mutase-like"/>
    <property type="match status" value="1"/>
</dbReference>
<dbReference type="EC" id="2.7.1.11" evidence="4"/>
<dbReference type="PANTHER" id="PTHR13697">
    <property type="entry name" value="PHOSPHOFRUCTOKINASE"/>
    <property type="match status" value="1"/>
</dbReference>
<dbReference type="PRINTS" id="PR00476">
    <property type="entry name" value="PHFRCTKINASE"/>
</dbReference>
<comment type="subcellular location">
    <subcellularLocation>
        <location evidence="2">Cytoplasm</location>
    </subcellularLocation>
</comment>
<dbReference type="GO" id="GO:0046872">
    <property type="term" value="F:metal ion binding"/>
    <property type="evidence" value="ECO:0007669"/>
    <property type="project" value="UniProtKB-KW"/>
</dbReference>
<evidence type="ECO:0000256" key="14">
    <source>
        <dbReference type="ARBA" id="ARBA00048070"/>
    </source>
</evidence>
<evidence type="ECO:0000256" key="8">
    <source>
        <dbReference type="ARBA" id="ARBA00022741"/>
    </source>
</evidence>
<dbReference type="InterPro" id="IPR035966">
    <property type="entry name" value="PKF_sf"/>
</dbReference>
<keyword evidence="6" id="KW-0808">Transferase</keyword>
<evidence type="ECO:0000256" key="2">
    <source>
        <dbReference type="ARBA" id="ARBA00004496"/>
    </source>
</evidence>
<reference evidence="16 17" key="1">
    <citation type="journal article" date="2020" name="Nature">
        <title>Bacterial chemolithoautotrophy via manganese oxidation.</title>
        <authorList>
            <person name="Yu H."/>
            <person name="Leadbetter J.R."/>
        </authorList>
    </citation>
    <scope>NUCLEOTIDE SEQUENCE [LARGE SCALE GENOMIC DNA]</scope>
    <source>
        <strain evidence="16 17">Mn-1</strain>
    </source>
</reference>
<evidence type="ECO:0000256" key="7">
    <source>
        <dbReference type="ARBA" id="ARBA00022723"/>
    </source>
</evidence>
<evidence type="ECO:0000256" key="11">
    <source>
        <dbReference type="ARBA" id="ARBA00022842"/>
    </source>
</evidence>
<evidence type="ECO:0000256" key="4">
    <source>
        <dbReference type="ARBA" id="ARBA00012055"/>
    </source>
</evidence>
<dbReference type="GO" id="GO:0016208">
    <property type="term" value="F:AMP binding"/>
    <property type="evidence" value="ECO:0007669"/>
    <property type="project" value="TreeGrafter"/>
</dbReference>
<dbReference type="GO" id="GO:0003872">
    <property type="term" value="F:6-phosphofructokinase activity"/>
    <property type="evidence" value="ECO:0007669"/>
    <property type="project" value="UniProtKB-EC"/>
</dbReference>
<comment type="catalytic activity">
    <reaction evidence="14">
        <text>beta-D-fructose 6-phosphate + ATP = beta-D-fructose 1,6-bisphosphate + ADP + H(+)</text>
        <dbReference type="Rhea" id="RHEA:16109"/>
        <dbReference type="ChEBI" id="CHEBI:15378"/>
        <dbReference type="ChEBI" id="CHEBI:30616"/>
        <dbReference type="ChEBI" id="CHEBI:32966"/>
        <dbReference type="ChEBI" id="CHEBI:57634"/>
        <dbReference type="ChEBI" id="CHEBI:456216"/>
        <dbReference type="EC" id="2.7.1.11"/>
    </reaction>
</comment>
<dbReference type="UniPathway" id="UPA00109">
    <property type="reaction ID" value="UER00182"/>
</dbReference>
<evidence type="ECO:0000256" key="10">
    <source>
        <dbReference type="ARBA" id="ARBA00022840"/>
    </source>
</evidence>
<evidence type="ECO:0000256" key="9">
    <source>
        <dbReference type="ARBA" id="ARBA00022777"/>
    </source>
</evidence>
<gene>
    <name evidence="16" type="ORF">MNODULE_14580</name>
</gene>
<dbReference type="GO" id="GO:0005524">
    <property type="term" value="F:ATP binding"/>
    <property type="evidence" value="ECO:0007669"/>
    <property type="project" value="UniProtKB-KW"/>
</dbReference>
<dbReference type="InterPro" id="IPR029033">
    <property type="entry name" value="His_PPase_superfam"/>
</dbReference>
<dbReference type="SUPFAM" id="SSF53784">
    <property type="entry name" value="Phosphofructokinase"/>
    <property type="match status" value="1"/>
</dbReference>
<evidence type="ECO:0000313" key="17">
    <source>
        <dbReference type="Proteomes" id="UP000534783"/>
    </source>
</evidence>
<protein>
    <recommendedName>
        <fullName evidence="4">6-phosphofructokinase</fullName>
        <ecNumber evidence="4">2.7.1.11</ecNumber>
    </recommendedName>
</protein>
<keyword evidence="17" id="KW-1185">Reference proteome</keyword>
<evidence type="ECO:0000256" key="6">
    <source>
        <dbReference type="ARBA" id="ARBA00022679"/>
    </source>
</evidence>
<name>A0A7X6DRD0_9BACT</name>
<keyword evidence="12" id="KW-0324">Glycolysis</keyword>
<dbReference type="Pfam" id="PF00365">
    <property type="entry name" value="PFK"/>
    <property type="match status" value="1"/>
</dbReference>
<comment type="pathway">
    <text evidence="3">Carbohydrate degradation; glycolysis; D-glyceraldehyde 3-phosphate and glycerone phosphate from D-glucose: step 3/4.</text>
</comment>
<keyword evidence="11" id="KW-0460">Magnesium</keyword>
<comment type="cofactor">
    <cofactor evidence="1">
        <name>Mg(2+)</name>
        <dbReference type="ChEBI" id="CHEBI:18420"/>
    </cofactor>
</comment>
<comment type="similarity">
    <text evidence="13">Belongs to the phosphofructokinase type A (PFKA) family.</text>
</comment>
<dbReference type="RefSeq" id="WP_168061218.1">
    <property type="nucleotide sequence ID" value="NZ_VTOW01000003.1"/>
</dbReference>
<evidence type="ECO:0000256" key="3">
    <source>
        <dbReference type="ARBA" id="ARBA00004679"/>
    </source>
</evidence>
<keyword evidence="7" id="KW-0479">Metal-binding</keyword>
<sequence>MDFQREELRFVMVEGLVAYGEAMARRTPPEGATFPPLAAAADRVRTAREAIPKVRAFVDRAQQGCPDAEAYRTARQSLIDEGCGGDLIVFFAAWNAVLAEGGLAPLLRGPIGSVQKPLGRRPVAIVPRTQLTPQLAEGRIVLDLGDDRFWLLPRNLAGRSLLFTMRHGVSRVESKTHRVGCRLANTLESGKGIPKADAVGAALARMVGVVGQQLDFLHLENYLDPKSFKHLISSSPNTRQLFERVAGALISNDQEVQPATVDPALASQDFGWVTGLEKAAEAEEAGRAFGVDAKSAKRLIKNPLYCYPGGNSFFDLYVDVVDGIHRIARSHQGGVASLYTHSSTLRALITYLDPRPFHEAFSEFGEYKEGQDNVVLLAYENGQLSGYSTAVGLSERERTAREAWISVERERAGRVTLRPNQLRQVVALVSGGDFAGAGAALKELRACGDRLGIAVHFVRHGFLGLANNWIEQFTEREMRGMAGVASSPIGSSRFEDFKDEEVQRVVMRNLAPYLENGALVVMGGDGSLRGARVLFEKFGVQVVGLPGTIDDNLAGTTSLGFHSAVALANHSLESLKATSAAMGSVFFVEVMGAGAGHLALACAYQARAEGILVNEHPDPDAYIDQVILGNLKRSMGVPNKSHLFIVAEKTPHRHHPLGGVHGLVDYIAQTIAKWPSARSAQGDYRLTVATKATILGHTLRGAPPTPIDRTLAQHFAYETLHRLVERPESAVGCLLACRVEGAVEAIPLHSITPKPFDWELFSRMHGNINPIRN</sequence>
<dbReference type="AlphaFoldDB" id="A0A7X6DRD0"/>
<evidence type="ECO:0000256" key="5">
    <source>
        <dbReference type="ARBA" id="ARBA00022490"/>
    </source>
</evidence>
<keyword evidence="10" id="KW-0067">ATP-binding</keyword>
<dbReference type="GO" id="GO:0070095">
    <property type="term" value="F:fructose-6-phosphate binding"/>
    <property type="evidence" value="ECO:0007669"/>
    <property type="project" value="TreeGrafter"/>
</dbReference>
<dbReference type="InterPro" id="IPR013078">
    <property type="entry name" value="His_Pase_superF_clade-1"/>
</dbReference>
<dbReference type="GO" id="GO:0048029">
    <property type="term" value="F:monosaccharide binding"/>
    <property type="evidence" value="ECO:0007669"/>
    <property type="project" value="TreeGrafter"/>
</dbReference>
<evidence type="ECO:0000259" key="15">
    <source>
        <dbReference type="Pfam" id="PF00365"/>
    </source>
</evidence>
<feature type="domain" description="Phosphofructokinase" evidence="15">
    <location>
        <begin position="426"/>
        <end position="721"/>
    </location>
</feature>
<keyword evidence="8" id="KW-0547">Nucleotide-binding</keyword>
<dbReference type="Gene3D" id="3.40.50.450">
    <property type="match status" value="1"/>
</dbReference>
<comment type="caution">
    <text evidence="16">The sequence shown here is derived from an EMBL/GenBank/DDBJ whole genome shotgun (WGS) entry which is preliminary data.</text>
</comment>
<evidence type="ECO:0000256" key="13">
    <source>
        <dbReference type="ARBA" id="ARBA00038478"/>
    </source>
</evidence>